<organism evidence="12 13">
    <name type="scientific">Phaeodactylibacter xiamenensis</name>
    <dbReference type="NCBI Taxonomy" id="1524460"/>
    <lineage>
        <taxon>Bacteria</taxon>
        <taxon>Pseudomonadati</taxon>
        <taxon>Bacteroidota</taxon>
        <taxon>Saprospiria</taxon>
        <taxon>Saprospirales</taxon>
        <taxon>Haliscomenobacteraceae</taxon>
        <taxon>Phaeodactylibacter</taxon>
    </lineage>
</organism>
<feature type="active site" evidence="9">
    <location>
        <position position="266"/>
    </location>
</feature>
<dbReference type="Gene3D" id="1.10.150.130">
    <property type="match status" value="1"/>
</dbReference>
<dbReference type="GO" id="GO:0009037">
    <property type="term" value="F:tyrosine-based site-specific recombinase activity"/>
    <property type="evidence" value="ECO:0007669"/>
    <property type="project" value="UniProtKB-UniRule"/>
</dbReference>
<dbReference type="InterPro" id="IPR050090">
    <property type="entry name" value="Tyrosine_recombinase_XerCD"/>
</dbReference>
<keyword evidence="3 9" id="KW-0132">Cell division</keyword>
<comment type="subunit">
    <text evidence="9">Forms a cyclic heterotetrameric complex composed of two molecules of XerC and two molecules of XerD.</text>
</comment>
<dbReference type="GO" id="GO:0006313">
    <property type="term" value="P:DNA transposition"/>
    <property type="evidence" value="ECO:0007669"/>
    <property type="project" value="UniProtKB-UniRule"/>
</dbReference>
<comment type="caution">
    <text evidence="12">The sequence shown here is derived from an EMBL/GenBank/DDBJ whole genome shotgun (WGS) entry which is preliminary data.</text>
</comment>
<dbReference type="InterPro" id="IPR044068">
    <property type="entry name" value="CB"/>
</dbReference>
<dbReference type="HAMAP" id="MF_01808">
    <property type="entry name" value="Recomb_XerC_XerD"/>
    <property type="match status" value="1"/>
</dbReference>
<dbReference type="InterPro" id="IPR011010">
    <property type="entry name" value="DNA_brk_join_enz"/>
</dbReference>
<sequence length="298" mass="34395">MKLESFFQYLEFEKRFSIHTITAYRKDLQQFMEYLSKALGIDQMQEVRHSHIRSFMVELITEGREARTVNRKLSTIKAYYRFLLRRGHLAEDPTLKVSAPKLPKRLPGAVRKEALQILFSEVTFPEGYEGKRDRLVLELLYATGMRRSELIALRPEDFNWAQQEILIRGKGGKERLVPIGKSLVLEVQDFIRWREELHGANKQKLLLLTAKGKPMYPKLVYNIVRKYLSAVSPDERLGPHALRHSFATHLSENGAELNAIKALLGHSSLASTQVYTHNSVERLRAVYQQAHPNAKGED</sequence>
<keyword evidence="2 9" id="KW-0963">Cytoplasm</keyword>
<dbReference type="GO" id="GO:0051301">
    <property type="term" value="P:cell division"/>
    <property type="evidence" value="ECO:0007669"/>
    <property type="project" value="UniProtKB-KW"/>
</dbReference>
<evidence type="ECO:0000259" key="10">
    <source>
        <dbReference type="PROSITE" id="PS51898"/>
    </source>
</evidence>
<dbReference type="InterPro" id="IPR002104">
    <property type="entry name" value="Integrase_catalytic"/>
</dbReference>
<evidence type="ECO:0000256" key="9">
    <source>
        <dbReference type="HAMAP-Rule" id="MF_01808"/>
    </source>
</evidence>
<evidence type="ECO:0000256" key="2">
    <source>
        <dbReference type="ARBA" id="ARBA00022490"/>
    </source>
</evidence>
<feature type="active site" evidence="9">
    <location>
        <position position="240"/>
    </location>
</feature>
<feature type="active site" evidence="9">
    <location>
        <position position="243"/>
    </location>
</feature>
<feature type="active site" description="O-(3'-phospho-DNA)-tyrosine intermediate" evidence="9">
    <location>
        <position position="275"/>
    </location>
</feature>
<dbReference type="EMBL" id="JPOS01000038">
    <property type="protein sequence ID" value="KGE87300.1"/>
    <property type="molecule type" value="Genomic_DNA"/>
</dbReference>
<keyword evidence="13" id="KW-1185">Reference proteome</keyword>
<dbReference type="InterPro" id="IPR004107">
    <property type="entry name" value="Integrase_SAM-like_N"/>
</dbReference>
<dbReference type="SUPFAM" id="SSF56349">
    <property type="entry name" value="DNA breaking-rejoining enzymes"/>
    <property type="match status" value="1"/>
</dbReference>
<feature type="active site" evidence="9">
    <location>
        <position position="170"/>
    </location>
</feature>
<keyword evidence="6 9" id="KW-0238">DNA-binding</keyword>
<keyword evidence="4 9" id="KW-0159">Chromosome partition</keyword>
<dbReference type="Gene3D" id="1.10.443.10">
    <property type="entry name" value="Intergrase catalytic core"/>
    <property type="match status" value="1"/>
</dbReference>
<evidence type="ECO:0000256" key="3">
    <source>
        <dbReference type="ARBA" id="ARBA00022618"/>
    </source>
</evidence>
<dbReference type="PROSITE" id="PS51898">
    <property type="entry name" value="TYR_RECOMBINASE"/>
    <property type="match status" value="1"/>
</dbReference>
<feature type="domain" description="Tyr recombinase" evidence="10">
    <location>
        <begin position="101"/>
        <end position="288"/>
    </location>
</feature>
<dbReference type="PROSITE" id="PS51900">
    <property type="entry name" value="CB"/>
    <property type="match status" value="1"/>
</dbReference>
<dbReference type="GO" id="GO:0003677">
    <property type="term" value="F:DNA binding"/>
    <property type="evidence" value="ECO:0007669"/>
    <property type="project" value="UniProtKB-UniRule"/>
</dbReference>
<evidence type="ECO:0000256" key="4">
    <source>
        <dbReference type="ARBA" id="ARBA00022829"/>
    </source>
</evidence>
<dbReference type="Proteomes" id="UP000029736">
    <property type="component" value="Unassembled WGS sequence"/>
</dbReference>
<dbReference type="GO" id="GO:0005737">
    <property type="term" value="C:cytoplasm"/>
    <property type="evidence" value="ECO:0007669"/>
    <property type="project" value="UniProtKB-SubCell"/>
</dbReference>
<comment type="subcellular location">
    <subcellularLocation>
        <location evidence="1 9">Cytoplasm</location>
    </subcellularLocation>
</comment>
<evidence type="ECO:0000256" key="7">
    <source>
        <dbReference type="ARBA" id="ARBA00023172"/>
    </source>
</evidence>
<gene>
    <name evidence="9" type="primary">xerC</name>
    <name evidence="12" type="ORF">IX84_16845</name>
</gene>
<evidence type="ECO:0000256" key="5">
    <source>
        <dbReference type="ARBA" id="ARBA00022908"/>
    </source>
</evidence>
<feature type="domain" description="Core-binding (CB)" evidence="11">
    <location>
        <begin position="1"/>
        <end position="84"/>
    </location>
</feature>
<accession>A0A098S5E7</accession>
<dbReference type="InterPro" id="IPR023009">
    <property type="entry name" value="Tyrosine_recombinase_XerC/XerD"/>
</dbReference>
<evidence type="ECO:0000256" key="6">
    <source>
        <dbReference type="ARBA" id="ARBA00023125"/>
    </source>
</evidence>
<keyword evidence="5 9" id="KW-0229">DNA integration</keyword>
<dbReference type="Pfam" id="PF02899">
    <property type="entry name" value="Phage_int_SAM_1"/>
    <property type="match status" value="1"/>
</dbReference>
<dbReference type="AlphaFoldDB" id="A0A098S5E7"/>
<evidence type="ECO:0000256" key="1">
    <source>
        <dbReference type="ARBA" id="ARBA00004496"/>
    </source>
</evidence>
<keyword evidence="7 9" id="KW-0233">DNA recombination</keyword>
<reference evidence="12 13" key="1">
    <citation type="journal article" date="2014" name="Int. J. Syst. Evol. Microbiol.">
        <title>Phaeodactylibacter xiamenensis gen. nov., sp. nov., a member of the family Saprospiraceae isolated from the marine alga Phaeodactylum tricornutum.</title>
        <authorList>
            <person name="Chen Z.Jr."/>
            <person name="Lei X."/>
            <person name="Lai Q."/>
            <person name="Li Y."/>
            <person name="Zhang B."/>
            <person name="Zhang J."/>
            <person name="Zhang H."/>
            <person name="Yang L."/>
            <person name="Zheng W."/>
            <person name="Tian Y."/>
            <person name="Yu Z."/>
            <person name="Xu H.Jr."/>
            <person name="Zheng T."/>
        </authorList>
    </citation>
    <scope>NUCLEOTIDE SEQUENCE [LARGE SCALE GENOMIC DNA]</scope>
    <source>
        <strain evidence="12 13">KD52</strain>
    </source>
</reference>
<dbReference type="Pfam" id="PF00589">
    <property type="entry name" value="Phage_integrase"/>
    <property type="match status" value="1"/>
</dbReference>
<name>A0A098S5E7_9BACT</name>
<dbReference type="STRING" id="1524460.IX84_16845"/>
<comment type="similarity">
    <text evidence="9">Belongs to the 'phage' integrase family. XerC subfamily.</text>
</comment>
<evidence type="ECO:0000313" key="13">
    <source>
        <dbReference type="Proteomes" id="UP000029736"/>
    </source>
</evidence>
<dbReference type="RefSeq" id="WP_044222955.1">
    <property type="nucleotide sequence ID" value="NZ_JBKAGJ010000030.1"/>
</dbReference>
<protein>
    <recommendedName>
        <fullName evidence="9">Tyrosine recombinase XerC</fullName>
    </recommendedName>
</protein>
<dbReference type="GO" id="GO:0007059">
    <property type="term" value="P:chromosome segregation"/>
    <property type="evidence" value="ECO:0007669"/>
    <property type="project" value="UniProtKB-UniRule"/>
</dbReference>
<evidence type="ECO:0000259" key="11">
    <source>
        <dbReference type="PROSITE" id="PS51900"/>
    </source>
</evidence>
<keyword evidence="8 9" id="KW-0131">Cell cycle</keyword>
<comment type="function">
    <text evidence="9">Site-specific tyrosine recombinase, which acts by catalyzing the cutting and rejoining of the recombining DNA molecules. The XerC-XerD complex is essential to convert dimers of the bacterial chromosome into monomers to permit their segregation at cell division. It also contributes to the segregational stability of plasmids.</text>
</comment>
<evidence type="ECO:0000313" key="12">
    <source>
        <dbReference type="EMBL" id="KGE87300.1"/>
    </source>
</evidence>
<evidence type="ECO:0000256" key="8">
    <source>
        <dbReference type="ARBA" id="ARBA00023306"/>
    </source>
</evidence>
<dbReference type="InterPro" id="IPR013762">
    <property type="entry name" value="Integrase-like_cat_sf"/>
</dbReference>
<dbReference type="OrthoDB" id="9801717at2"/>
<proteinExistence type="inferred from homology"/>
<dbReference type="InterPro" id="IPR010998">
    <property type="entry name" value="Integrase_recombinase_N"/>
</dbReference>
<dbReference type="PANTHER" id="PTHR30349">
    <property type="entry name" value="PHAGE INTEGRASE-RELATED"/>
    <property type="match status" value="1"/>
</dbReference>
<dbReference type="PANTHER" id="PTHR30349:SF81">
    <property type="entry name" value="TYROSINE RECOMBINASE XERC"/>
    <property type="match status" value="1"/>
</dbReference>
<feature type="active site" evidence="9">
    <location>
        <position position="146"/>
    </location>
</feature>